<reference evidence="2 3" key="1">
    <citation type="journal article" date="2018" name="Nat. Biotechnol.">
        <title>A standardized bacterial taxonomy based on genome phylogeny substantially revises the tree of life.</title>
        <authorList>
            <person name="Parks D.H."/>
            <person name="Chuvochina M."/>
            <person name="Waite D.W."/>
            <person name="Rinke C."/>
            <person name="Skarshewski A."/>
            <person name="Chaumeil P.A."/>
            <person name="Hugenholtz P."/>
        </authorList>
    </citation>
    <scope>NUCLEOTIDE SEQUENCE [LARGE SCALE GENOMIC DNA]</scope>
    <source>
        <strain evidence="2">UBA10378</strain>
    </source>
</reference>
<dbReference type="PANTHER" id="PTHR31435:SF9">
    <property type="entry name" value="PROTEIN NATD1"/>
    <property type="match status" value="1"/>
</dbReference>
<dbReference type="SUPFAM" id="SSF55729">
    <property type="entry name" value="Acyl-CoA N-acyltransferases (Nat)"/>
    <property type="match status" value="1"/>
</dbReference>
<dbReference type="InterPro" id="IPR031165">
    <property type="entry name" value="GNAT_YJDJ"/>
</dbReference>
<dbReference type="Gene3D" id="3.40.630.30">
    <property type="match status" value="1"/>
</dbReference>
<dbReference type="PANTHER" id="PTHR31435">
    <property type="entry name" value="PROTEIN NATD1"/>
    <property type="match status" value="1"/>
</dbReference>
<dbReference type="InterPro" id="IPR016181">
    <property type="entry name" value="Acyl_CoA_acyltransferase"/>
</dbReference>
<evidence type="ECO:0000259" key="1">
    <source>
        <dbReference type="PROSITE" id="PS51729"/>
    </source>
</evidence>
<dbReference type="Proteomes" id="UP000263957">
    <property type="component" value="Unassembled WGS sequence"/>
</dbReference>
<dbReference type="EMBL" id="DOGS01000231">
    <property type="protein sequence ID" value="HBQ49498.1"/>
    <property type="molecule type" value="Genomic_DNA"/>
</dbReference>
<evidence type="ECO:0000313" key="2">
    <source>
        <dbReference type="EMBL" id="HBQ49498.1"/>
    </source>
</evidence>
<name>A0A356W8Z0_9PROT</name>
<comment type="caution">
    <text evidence="2">The sequence shown here is derived from an EMBL/GenBank/DDBJ whole genome shotgun (WGS) entry which is preliminary data.</text>
</comment>
<evidence type="ECO:0000313" key="3">
    <source>
        <dbReference type="Proteomes" id="UP000263957"/>
    </source>
</evidence>
<feature type="domain" description="N-acetyltransferase" evidence="1">
    <location>
        <begin position="11"/>
        <end position="97"/>
    </location>
</feature>
<accession>A0A356W8Z0</accession>
<proteinExistence type="predicted"/>
<dbReference type="Pfam" id="PF14542">
    <property type="entry name" value="Acetyltransf_CG"/>
    <property type="match status" value="1"/>
</dbReference>
<keyword evidence="2" id="KW-0808">Transferase</keyword>
<organism evidence="2 3">
    <name type="scientific">Hyphomonas atlantica</name>
    <dbReference type="NCBI Taxonomy" id="1280948"/>
    <lineage>
        <taxon>Bacteria</taxon>
        <taxon>Pseudomonadati</taxon>
        <taxon>Pseudomonadota</taxon>
        <taxon>Alphaproteobacteria</taxon>
        <taxon>Hyphomonadales</taxon>
        <taxon>Hyphomonadaceae</taxon>
        <taxon>Hyphomonas</taxon>
    </lineage>
</organism>
<sequence length="97" mass="10711">MAGHSCMSAITHDENHMRYSHYEDGLEAYLTYERPRTGHRHITHTIVPGELGGKGLGKRLVTAAMEDIIAAGETVSSSCWFATALIEKTPEWAALRV</sequence>
<dbReference type="PROSITE" id="PS51729">
    <property type="entry name" value="GNAT_YJDJ"/>
    <property type="match status" value="1"/>
</dbReference>
<dbReference type="GO" id="GO:0016740">
    <property type="term" value="F:transferase activity"/>
    <property type="evidence" value="ECO:0007669"/>
    <property type="project" value="UniProtKB-KW"/>
</dbReference>
<gene>
    <name evidence="2" type="ORF">DD728_11570</name>
</gene>
<protein>
    <submittedName>
        <fullName evidence="2">N-acetyltransferase</fullName>
    </submittedName>
</protein>
<dbReference type="AlphaFoldDB" id="A0A356W8Z0"/>
<dbReference type="InterPro" id="IPR045057">
    <property type="entry name" value="Gcn5-rel_NAT"/>
</dbReference>